<sequence>METRILHCLIGNMNVGGIETMLMELYRNIDRSKFQFDFVVHSKGENFYEKEIYLLGGKIYRVPFISKHPIEHCFRFYKLLKEHPEYRIIHIHTTYSIMYVDAKIAKSLERIVIIHSHNSGASKKRTFVHELLKRPFSSLADYRLACSGIAAEWMYPLEHLSTVTIWKNAICLDGFSFNEAVRKSMREKYGAENNLIIGTVGRLSYQKNQNLLLRIFRQVANQHPNAMLWIVGDGEDRSSLEQQVKDLQLSDKVRFFGSRSNVADFLMAFDVFVLTSRWEGWGIVLMEAQATGLPVIVPLHIDPLIHITKNVSVVEDYKSINMWADTIIRIPLALIDRHEQFETVKQAGFDIHTQVLVATSFYESLCKEL</sequence>
<organism evidence="3 4">
    <name type="scientific">Parabacteroides distasonis</name>
    <dbReference type="NCBI Taxonomy" id="823"/>
    <lineage>
        <taxon>Bacteria</taxon>
        <taxon>Pseudomonadati</taxon>
        <taxon>Bacteroidota</taxon>
        <taxon>Bacteroidia</taxon>
        <taxon>Bacteroidales</taxon>
        <taxon>Tannerellaceae</taxon>
        <taxon>Parabacteroides</taxon>
    </lineage>
</organism>
<evidence type="ECO:0000313" key="4">
    <source>
        <dbReference type="Proteomes" id="UP000432516"/>
    </source>
</evidence>
<dbReference type="InterPro" id="IPR028098">
    <property type="entry name" value="Glyco_trans_4-like_N"/>
</dbReference>
<dbReference type="EMBL" id="WKNE01000001">
    <property type="protein sequence ID" value="MRZ53463.1"/>
    <property type="molecule type" value="Genomic_DNA"/>
</dbReference>
<protein>
    <submittedName>
        <fullName evidence="3">Glycosyltransferase</fullName>
    </submittedName>
</protein>
<feature type="domain" description="Glycosyltransferase subfamily 4-like N-terminal" evidence="2">
    <location>
        <begin position="15"/>
        <end position="170"/>
    </location>
</feature>
<dbReference type="PANTHER" id="PTHR45947">
    <property type="entry name" value="SULFOQUINOVOSYL TRANSFERASE SQD2"/>
    <property type="match status" value="1"/>
</dbReference>
<keyword evidence="3" id="KW-0808">Transferase</keyword>
<dbReference type="InterPro" id="IPR050194">
    <property type="entry name" value="Glycosyltransferase_grp1"/>
</dbReference>
<comment type="caution">
    <text evidence="3">The sequence shown here is derived from an EMBL/GenBank/DDBJ whole genome shotgun (WGS) entry which is preliminary data.</text>
</comment>
<proteinExistence type="predicted"/>
<gene>
    <name evidence="3" type="ORF">GKD68_01665</name>
</gene>
<evidence type="ECO:0000313" key="3">
    <source>
        <dbReference type="EMBL" id="MRZ53463.1"/>
    </source>
</evidence>
<dbReference type="Pfam" id="PF13439">
    <property type="entry name" value="Glyco_transf_4"/>
    <property type="match status" value="1"/>
</dbReference>
<dbReference type="SUPFAM" id="SSF53756">
    <property type="entry name" value="UDP-Glycosyltransferase/glycogen phosphorylase"/>
    <property type="match status" value="1"/>
</dbReference>
<evidence type="ECO:0000259" key="1">
    <source>
        <dbReference type="Pfam" id="PF00534"/>
    </source>
</evidence>
<dbReference type="InterPro" id="IPR001296">
    <property type="entry name" value="Glyco_trans_1"/>
</dbReference>
<name>A0A6I2NMD9_PARDI</name>
<evidence type="ECO:0000259" key="2">
    <source>
        <dbReference type="Pfam" id="PF13439"/>
    </source>
</evidence>
<dbReference type="Gene3D" id="3.40.50.2000">
    <property type="entry name" value="Glycogen Phosphorylase B"/>
    <property type="match status" value="2"/>
</dbReference>
<feature type="domain" description="Glycosyl transferase family 1" evidence="1">
    <location>
        <begin position="183"/>
        <end position="329"/>
    </location>
</feature>
<reference evidence="3 4" key="1">
    <citation type="journal article" date="2019" name="Nat. Med.">
        <title>A library of human gut bacterial isolates paired with longitudinal multiomics data enables mechanistic microbiome research.</title>
        <authorList>
            <person name="Poyet M."/>
            <person name="Groussin M."/>
            <person name="Gibbons S.M."/>
            <person name="Avila-Pacheco J."/>
            <person name="Jiang X."/>
            <person name="Kearney S.M."/>
            <person name="Perrotta A.R."/>
            <person name="Berdy B."/>
            <person name="Zhao S."/>
            <person name="Lieberman T.D."/>
            <person name="Swanson P.K."/>
            <person name="Smith M."/>
            <person name="Roesemann S."/>
            <person name="Alexander J.E."/>
            <person name="Rich S.A."/>
            <person name="Livny J."/>
            <person name="Vlamakis H."/>
            <person name="Clish C."/>
            <person name="Bullock K."/>
            <person name="Deik A."/>
            <person name="Scott J."/>
            <person name="Pierce K.A."/>
            <person name="Xavier R.J."/>
            <person name="Alm E.J."/>
        </authorList>
    </citation>
    <scope>NUCLEOTIDE SEQUENCE [LARGE SCALE GENOMIC DNA]</scope>
    <source>
        <strain evidence="3 4">BIOML-A2</strain>
    </source>
</reference>
<dbReference type="AlphaFoldDB" id="A0A6I2NMD9"/>
<dbReference type="RefSeq" id="WP_154395640.1">
    <property type="nucleotide sequence ID" value="NZ_CP072231.1"/>
</dbReference>
<dbReference type="Proteomes" id="UP000432516">
    <property type="component" value="Unassembled WGS sequence"/>
</dbReference>
<dbReference type="Pfam" id="PF00534">
    <property type="entry name" value="Glycos_transf_1"/>
    <property type="match status" value="1"/>
</dbReference>
<dbReference type="PANTHER" id="PTHR45947:SF3">
    <property type="entry name" value="SULFOQUINOVOSYL TRANSFERASE SQD2"/>
    <property type="match status" value="1"/>
</dbReference>
<accession>A0A6I2NMD9</accession>
<dbReference type="GO" id="GO:0016757">
    <property type="term" value="F:glycosyltransferase activity"/>
    <property type="evidence" value="ECO:0007669"/>
    <property type="project" value="InterPro"/>
</dbReference>